<proteinExistence type="predicted"/>
<comment type="caution">
    <text evidence="5">The sequence shown here is derived from an EMBL/GenBank/DDBJ whole genome shotgun (WGS) entry which is preliminary data.</text>
</comment>
<dbReference type="InterPro" id="IPR000524">
    <property type="entry name" value="Tscrpt_reg_HTH_GntR"/>
</dbReference>
<dbReference type="PROSITE" id="PS50949">
    <property type="entry name" value="HTH_GNTR"/>
    <property type="match status" value="1"/>
</dbReference>
<reference evidence="5" key="1">
    <citation type="submission" date="2021-01" db="EMBL/GenBank/DDBJ databases">
        <title>Whole genome shotgun sequence of Rugosimonospora africana NBRC 104875.</title>
        <authorList>
            <person name="Komaki H."/>
            <person name="Tamura T."/>
        </authorList>
    </citation>
    <scope>NUCLEOTIDE SEQUENCE</scope>
    <source>
        <strain evidence="5">NBRC 104875</strain>
    </source>
</reference>
<dbReference type="InterPro" id="IPR050679">
    <property type="entry name" value="Bact_HTH_transcr_reg"/>
</dbReference>
<keyword evidence="1" id="KW-0805">Transcription regulation</keyword>
<dbReference type="SUPFAM" id="SSF46785">
    <property type="entry name" value="Winged helix' DNA-binding domain"/>
    <property type="match status" value="1"/>
</dbReference>
<dbReference type="PANTHER" id="PTHR44846">
    <property type="entry name" value="MANNOSYL-D-GLYCERATE TRANSPORT/METABOLISM SYSTEM REPRESSOR MNGR-RELATED"/>
    <property type="match status" value="1"/>
</dbReference>
<sequence>MTGPLNGWRTLAEQISEQISSGCLAPGQRLPSEEQLQQRTGLSRTTVRAAIAELRRLGQVETRHSAGTFVLGVGDMFGLRPGESVTASAALVVTGVDGTTRTLPAGTRIVVAPAEPPGS</sequence>
<dbReference type="PANTHER" id="PTHR44846:SF1">
    <property type="entry name" value="MANNOSYL-D-GLYCERATE TRANSPORT_METABOLISM SYSTEM REPRESSOR MNGR-RELATED"/>
    <property type="match status" value="1"/>
</dbReference>
<dbReference type="AlphaFoldDB" id="A0A8J3QU69"/>
<dbReference type="Gene3D" id="1.10.10.10">
    <property type="entry name" value="Winged helix-like DNA-binding domain superfamily/Winged helix DNA-binding domain"/>
    <property type="match status" value="1"/>
</dbReference>
<name>A0A8J3QU69_9ACTN</name>
<dbReference type="PRINTS" id="PR00035">
    <property type="entry name" value="HTHGNTR"/>
</dbReference>
<evidence type="ECO:0000256" key="2">
    <source>
        <dbReference type="ARBA" id="ARBA00023125"/>
    </source>
</evidence>
<dbReference type="CDD" id="cd07377">
    <property type="entry name" value="WHTH_GntR"/>
    <property type="match status" value="1"/>
</dbReference>
<dbReference type="Proteomes" id="UP000642748">
    <property type="component" value="Unassembled WGS sequence"/>
</dbReference>
<gene>
    <name evidence="5" type="ORF">Raf01_42440</name>
</gene>
<dbReference type="GO" id="GO:0003700">
    <property type="term" value="F:DNA-binding transcription factor activity"/>
    <property type="evidence" value="ECO:0007669"/>
    <property type="project" value="InterPro"/>
</dbReference>
<dbReference type="Pfam" id="PF00392">
    <property type="entry name" value="GntR"/>
    <property type="match status" value="1"/>
</dbReference>
<keyword evidence="6" id="KW-1185">Reference proteome</keyword>
<evidence type="ECO:0000256" key="1">
    <source>
        <dbReference type="ARBA" id="ARBA00023015"/>
    </source>
</evidence>
<dbReference type="EMBL" id="BONZ01000039">
    <property type="protein sequence ID" value="GIH16072.1"/>
    <property type="molecule type" value="Genomic_DNA"/>
</dbReference>
<keyword evidence="2" id="KW-0238">DNA-binding</keyword>
<dbReference type="SMART" id="SM00345">
    <property type="entry name" value="HTH_GNTR"/>
    <property type="match status" value="1"/>
</dbReference>
<keyword evidence="3" id="KW-0804">Transcription</keyword>
<dbReference type="RefSeq" id="WP_203919667.1">
    <property type="nucleotide sequence ID" value="NZ_BONZ01000039.1"/>
</dbReference>
<dbReference type="InterPro" id="IPR036390">
    <property type="entry name" value="WH_DNA-bd_sf"/>
</dbReference>
<organism evidence="5 6">
    <name type="scientific">Rugosimonospora africana</name>
    <dbReference type="NCBI Taxonomy" id="556532"/>
    <lineage>
        <taxon>Bacteria</taxon>
        <taxon>Bacillati</taxon>
        <taxon>Actinomycetota</taxon>
        <taxon>Actinomycetes</taxon>
        <taxon>Micromonosporales</taxon>
        <taxon>Micromonosporaceae</taxon>
        <taxon>Rugosimonospora</taxon>
    </lineage>
</organism>
<feature type="domain" description="HTH gntR-type" evidence="4">
    <location>
        <begin position="5"/>
        <end position="73"/>
    </location>
</feature>
<evidence type="ECO:0000256" key="3">
    <source>
        <dbReference type="ARBA" id="ARBA00023163"/>
    </source>
</evidence>
<evidence type="ECO:0000259" key="4">
    <source>
        <dbReference type="PROSITE" id="PS50949"/>
    </source>
</evidence>
<dbReference type="GO" id="GO:0003677">
    <property type="term" value="F:DNA binding"/>
    <property type="evidence" value="ECO:0007669"/>
    <property type="project" value="UniProtKB-KW"/>
</dbReference>
<dbReference type="InterPro" id="IPR036388">
    <property type="entry name" value="WH-like_DNA-bd_sf"/>
</dbReference>
<protein>
    <recommendedName>
        <fullName evidence="4">HTH gntR-type domain-containing protein</fullName>
    </recommendedName>
</protein>
<evidence type="ECO:0000313" key="5">
    <source>
        <dbReference type="EMBL" id="GIH16072.1"/>
    </source>
</evidence>
<accession>A0A8J3QU69</accession>
<dbReference type="GO" id="GO:0045892">
    <property type="term" value="P:negative regulation of DNA-templated transcription"/>
    <property type="evidence" value="ECO:0007669"/>
    <property type="project" value="TreeGrafter"/>
</dbReference>
<evidence type="ECO:0000313" key="6">
    <source>
        <dbReference type="Proteomes" id="UP000642748"/>
    </source>
</evidence>